<reference evidence="2" key="2">
    <citation type="submission" date="2021-08" db="EMBL/GenBank/DDBJ databases">
        <authorList>
            <person name="Gostincar C."/>
            <person name="Sun X."/>
            <person name="Song Z."/>
            <person name="Gunde-Cimerman N."/>
        </authorList>
    </citation>
    <scope>NUCLEOTIDE SEQUENCE</scope>
    <source>
        <strain evidence="2">EXF-9298</strain>
    </source>
</reference>
<evidence type="ECO:0000256" key="1">
    <source>
        <dbReference type="SAM" id="MobiDB-lite"/>
    </source>
</evidence>
<dbReference type="EMBL" id="JAHFXS010000001">
    <property type="protein sequence ID" value="KAG9991774.1"/>
    <property type="molecule type" value="Genomic_DNA"/>
</dbReference>
<gene>
    <name evidence="2" type="ORF">KCU98_g4</name>
</gene>
<reference evidence="2" key="1">
    <citation type="journal article" date="2021" name="J Fungi (Basel)">
        <title>Virulence traits and population genomics of the black yeast Aureobasidium melanogenum.</title>
        <authorList>
            <person name="Cernosa A."/>
            <person name="Sun X."/>
            <person name="Gostincar C."/>
            <person name="Fang C."/>
            <person name="Gunde-Cimerman N."/>
            <person name="Song Z."/>
        </authorList>
    </citation>
    <scope>NUCLEOTIDE SEQUENCE</scope>
    <source>
        <strain evidence="2">EXF-9298</strain>
    </source>
</reference>
<accession>A0A9P8G8P9</accession>
<comment type="caution">
    <text evidence="2">The sequence shown here is derived from an EMBL/GenBank/DDBJ whole genome shotgun (WGS) entry which is preliminary data.</text>
</comment>
<evidence type="ECO:0000313" key="2">
    <source>
        <dbReference type="EMBL" id="KAG9991774.1"/>
    </source>
</evidence>
<name>A0A9P8G8P9_AURME</name>
<dbReference type="AlphaFoldDB" id="A0A9P8G8P9"/>
<sequence>MAFGIVFVRHSIEGIIALHSRSVTPQFAWDTWIETTRIISKLRRSSEMYPIGACLGYDPGHLSSAPLWKGGGSCPSQFDDQITYLSTCTEQNLQTQPVETNRSNVLTKRSKYNHGSSKQQTIDPNQVWLCSGRESQKAQIERARQGFYIGGQPLCKHATDMCLVEFQRSRTRLKDMCSCKTGRAGTKKKFDIHTTEIDPLVLKALGRSSQTNLDAEEHLAGVLDVLLDLDKEGDSFSAVKKTVVVGEGEVHHGADLDLAVNSDGALLDGVETQDGGLGQVDDGSTVERTEDTTVGDGEGTTGHILNGELVVTSLLAKLSNGTLDADHVHRLSIANDGGDETLLGSNSDGDVDVVAVDDGVTTVGTLDGGVDGGEPNLTPVFLRISSLW</sequence>
<feature type="region of interest" description="Disordered" evidence="1">
    <location>
        <begin position="272"/>
        <end position="300"/>
    </location>
</feature>
<protein>
    <submittedName>
        <fullName evidence="2">Dihydrolipoamide succinyltransferase</fullName>
    </submittedName>
</protein>
<feature type="non-terminal residue" evidence="2">
    <location>
        <position position="388"/>
    </location>
</feature>
<proteinExistence type="predicted"/>
<keyword evidence="3" id="KW-1185">Reference proteome</keyword>
<organism evidence="2 3">
    <name type="scientific">Aureobasidium melanogenum</name>
    <name type="common">Aureobasidium pullulans var. melanogenum</name>
    <dbReference type="NCBI Taxonomy" id="46634"/>
    <lineage>
        <taxon>Eukaryota</taxon>
        <taxon>Fungi</taxon>
        <taxon>Dikarya</taxon>
        <taxon>Ascomycota</taxon>
        <taxon>Pezizomycotina</taxon>
        <taxon>Dothideomycetes</taxon>
        <taxon>Dothideomycetidae</taxon>
        <taxon>Dothideales</taxon>
        <taxon>Saccotheciaceae</taxon>
        <taxon>Aureobasidium</taxon>
    </lineage>
</organism>
<evidence type="ECO:0000313" key="3">
    <source>
        <dbReference type="Proteomes" id="UP000729357"/>
    </source>
</evidence>
<dbReference type="Proteomes" id="UP000729357">
    <property type="component" value="Unassembled WGS sequence"/>
</dbReference>